<evidence type="ECO:0000256" key="1">
    <source>
        <dbReference type="SAM" id="MobiDB-lite"/>
    </source>
</evidence>
<proteinExistence type="predicted"/>
<feature type="signal peptide" evidence="2">
    <location>
        <begin position="1"/>
        <end position="20"/>
    </location>
</feature>
<evidence type="ECO:0000313" key="4">
    <source>
        <dbReference type="Proteomes" id="UP000192330"/>
    </source>
</evidence>
<dbReference type="AlphaFoldDB" id="A0A1W1ZS02"/>
<feature type="chain" id="PRO_5012054383" evidence="2">
    <location>
        <begin position="21"/>
        <end position="178"/>
    </location>
</feature>
<keyword evidence="2" id="KW-0732">Signal</keyword>
<reference evidence="3 4" key="1">
    <citation type="submission" date="2017-04" db="EMBL/GenBank/DDBJ databases">
        <authorList>
            <person name="Afonso C.L."/>
            <person name="Miller P.J."/>
            <person name="Scott M.A."/>
            <person name="Spackman E."/>
            <person name="Goraichik I."/>
            <person name="Dimitrov K.M."/>
            <person name="Suarez D.L."/>
            <person name="Swayne D.E."/>
        </authorList>
    </citation>
    <scope>NUCLEOTIDE SEQUENCE [LARGE SCALE GENOMIC DNA]</scope>
    <source>
        <strain evidence="3 4">CGMCC 1.12644</strain>
    </source>
</reference>
<organism evidence="3 4">
    <name type="scientific">Primorskyibacter flagellatus</name>
    <dbReference type="NCBI Taxonomy" id="1387277"/>
    <lineage>
        <taxon>Bacteria</taxon>
        <taxon>Pseudomonadati</taxon>
        <taxon>Pseudomonadota</taxon>
        <taxon>Alphaproteobacteria</taxon>
        <taxon>Rhodobacterales</taxon>
        <taxon>Roseobacteraceae</taxon>
        <taxon>Primorskyibacter</taxon>
    </lineage>
</organism>
<protein>
    <submittedName>
        <fullName evidence="3">Uncharacterized protein</fullName>
    </submittedName>
</protein>
<evidence type="ECO:0000256" key="2">
    <source>
        <dbReference type="SAM" id="SignalP"/>
    </source>
</evidence>
<sequence length="178" mass="20222">MSRKFISTVLAASLAITAFAAKPVEAASEEDIARILAGAATIFIIGKAIQSSRDNDKDDKKKSKSHKDRKDRDRYKPQKHMSGKHDRYDRHDHGRRPYGNRPAPLPQHCQVTARTRSGHETLFGARCLDRSYQSARRLPGECLRDVRSFRGERQAYSGNCLRARGYTTAGRQVWHRSE</sequence>
<dbReference type="EMBL" id="FWYD01000002">
    <property type="protein sequence ID" value="SMC51310.1"/>
    <property type="molecule type" value="Genomic_DNA"/>
</dbReference>
<evidence type="ECO:0000313" key="3">
    <source>
        <dbReference type="EMBL" id="SMC51310.1"/>
    </source>
</evidence>
<dbReference type="RefSeq" id="WP_084350431.1">
    <property type="nucleotide sequence ID" value="NZ_FWYD01000002.1"/>
</dbReference>
<dbReference type="Proteomes" id="UP000192330">
    <property type="component" value="Unassembled WGS sequence"/>
</dbReference>
<name>A0A1W1ZS02_9RHOB</name>
<feature type="compositionally biased region" description="Basic and acidic residues" evidence="1">
    <location>
        <begin position="83"/>
        <end position="92"/>
    </location>
</feature>
<dbReference type="STRING" id="1387277.SAMN06295998_102121"/>
<dbReference type="OrthoDB" id="7876829at2"/>
<keyword evidence="4" id="KW-1185">Reference proteome</keyword>
<feature type="region of interest" description="Disordered" evidence="1">
    <location>
        <begin position="51"/>
        <end position="106"/>
    </location>
</feature>
<accession>A0A1W1ZS02</accession>
<gene>
    <name evidence="3" type="ORF">SAMN06295998_102121</name>
</gene>